<sequence length="310" mass="34874">MKQSPLFGFFLATIAVIMWGLLPIVLQPIFHAMDAQTIVWFRFFSAMVGTFFILLFKKKLPSFKQIDTKQFLLILLGVFGLSCNFFLFNLALHYIPPAASQVITPLSSFIMIFASVVLFKEVIGIHQKIGLIILIIGLLLFFKHRLADFSMMNDYAFGILYAVTASLIWICYGIAQKLMLKRFSSLQILLMIYIGCSIIFTPVANFSQVFELTPFMSACLIFCCLNTVIAYGCYAEALNRWEVAKVSVMMTQIPIITIIFAEVIYYCMPGYFAKPELSLSSLIGALLVVCGAALSAIGHKIFYVNRPLDK</sequence>
<protein>
    <submittedName>
        <fullName evidence="3">Membrane protein</fullName>
    </submittedName>
</protein>
<dbReference type="RefSeq" id="WP_010944250.1">
    <property type="nucleotide sequence ID" value="NZ_CP011218.1"/>
</dbReference>
<feature type="transmembrane region" description="Helical" evidence="1">
    <location>
        <begin position="246"/>
        <end position="266"/>
    </location>
</feature>
<feature type="transmembrane region" description="Helical" evidence="1">
    <location>
        <begin position="278"/>
        <end position="297"/>
    </location>
</feature>
<accession>A0AAC8ZA28</accession>
<evidence type="ECO:0000256" key="1">
    <source>
        <dbReference type="SAM" id="Phobius"/>
    </source>
</evidence>
<dbReference type="SUPFAM" id="SSF103481">
    <property type="entry name" value="Multidrug resistance efflux transporter EmrE"/>
    <property type="match status" value="2"/>
</dbReference>
<feature type="transmembrane region" description="Helical" evidence="1">
    <location>
        <begin position="125"/>
        <end position="143"/>
    </location>
</feature>
<feature type="transmembrane region" description="Helical" evidence="1">
    <location>
        <begin position="186"/>
        <end position="206"/>
    </location>
</feature>
<feature type="transmembrane region" description="Helical" evidence="1">
    <location>
        <begin position="212"/>
        <end position="234"/>
    </location>
</feature>
<evidence type="ECO:0000313" key="3">
    <source>
        <dbReference type="EMBL" id="AKO31781.1"/>
    </source>
</evidence>
<keyword evidence="1" id="KW-1133">Transmembrane helix</keyword>
<evidence type="ECO:0000259" key="2">
    <source>
        <dbReference type="Pfam" id="PF00892"/>
    </source>
</evidence>
<feature type="transmembrane region" description="Helical" evidence="1">
    <location>
        <begin position="71"/>
        <end position="92"/>
    </location>
</feature>
<reference evidence="3 4" key="1">
    <citation type="journal article" date="2015" name="PLoS Negl. Trop. Dis.">
        <title>Haemophilus ducreyi Cutaneous Ulcer Strains Are Nearly Identical to Class I Genital Ulcer Strains.</title>
        <authorList>
            <person name="Gangaiah D."/>
            <person name="Webb K.M."/>
            <person name="Humphreys T.L."/>
            <person name="Fortney K.R."/>
            <person name="Toh E."/>
            <person name="Tai A."/>
            <person name="Katz S.S."/>
            <person name="Pillay A."/>
            <person name="Chen C.Y."/>
            <person name="Roberts S.A."/>
            <person name="Munson R.S.Jr."/>
            <person name="Spinola S.M."/>
        </authorList>
    </citation>
    <scope>NUCLEOTIDE SEQUENCE [LARGE SCALE GENOMIC DNA]</scope>
    <source>
        <strain evidence="4">CLU2</strain>
    </source>
</reference>
<dbReference type="PANTHER" id="PTHR22911:SF134">
    <property type="entry name" value="DMT FAMILY TRANSPORTER"/>
    <property type="match status" value="1"/>
</dbReference>
<organism evidence="3 4">
    <name type="scientific">Haemophilus ducreyi</name>
    <dbReference type="NCBI Taxonomy" id="730"/>
    <lineage>
        <taxon>Bacteria</taxon>
        <taxon>Pseudomonadati</taxon>
        <taxon>Pseudomonadota</taxon>
        <taxon>Gammaproteobacteria</taxon>
        <taxon>Pasteurellales</taxon>
        <taxon>Pasteurellaceae</taxon>
        <taxon>Haemophilus</taxon>
    </lineage>
</organism>
<feature type="domain" description="EamA" evidence="2">
    <location>
        <begin position="157"/>
        <end position="295"/>
    </location>
</feature>
<name>A0AAC8ZA28_HAEDC</name>
<keyword evidence="1" id="KW-0472">Membrane</keyword>
<dbReference type="AlphaFoldDB" id="A0AAC8ZA28"/>
<dbReference type="InterPro" id="IPR037185">
    <property type="entry name" value="EmrE-like"/>
</dbReference>
<feature type="transmembrane region" description="Helical" evidence="1">
    <location>
        <begin position="38"/>
        <end position="56"/>
    </location>
</feature>
<feature type="transmembrane region" description="Helical" evidence="1">
    <location>
        <begin position="155"/>
        <end position="174"/>
    </location>
</feature>
<dbReference type="EMBL" id="CP011219">
    <property type="protein sequence ID" value="AKO31781.1"/>
    <property type="molecule type" value="Genomic_DNA"/>
</dbReference>
<feature type="transmembrane region" description="Helical" evidence="1">
    <location>
        <begin position="98"/>
        <end position="118"/>
    </location>
</feature>
<keyword evidence="1" id="KW-0812">Transmembrane</keyword>
<dbReference type="Pfam" id="PF00892">
    <property type="entry name" value="EamA"/>
    <property type="match status" value="2"/>
</dbReference>
<feature type="domain" description="EamA" evidence="2">
    <location>
        <begin position="7"/>
        <end position="142"/>
    </location>
</feature>
<dbReference type="GO" id="GO:0016020">
    <property type="term" value="C:membrane"/>
    <property type="evidence" value="ECO:0007669"/>
    <property type="project" value="InterPro"/>
</dbReference>
<evidence type="ECO:0000313" key="4">
    <source>
        <dbReference type="Proteomes" id="UP000060132"/>
    </source>
</evidence>
<dbReference type="Proteomes" id="UP000060132">
    <property type="component" value="Chromosome"/>
</dbReference>
<proteinExistence type="predicted"/>
<dbReference type="InterPro" id="IPR000620">
    <property type="entry name" value="EamA_dom"/>
</dbReference>
<dbReference type="OMA" id="ELNWISY"/>
<gene>
    <name evidence="3" type="ORF">RZ57_00775</name>
</gene>
<feature type="transmembrane region" description="Helical" evidence="1">
    <location>
        <begin position="7"/>
        <end position="26"/>
    </location>
</feature>
<dbReference type="PANTHER" id="PTHR22911">
    <property type="entry name" value="ACYL-MALONYL CONDENSING ENZYME-RELATED"/>
    <property type="match status" value="1"/>
</dbReference>